<gene>
    <name evidence="2" type="ORF">HMPREF9726_01089</name>
</gene>
<dbReference type="GO" id="GO:0008237">
    <property type="term" value="F:metallopeptidase activity"/>
    <property type="evidence" value="ECO:0007669"/>
    <property type="project" value="InterPro"/>
</dbReference>
<dbReference type="SUPFAM" id="SSF111283">
    <property type="entry name" value="Putative modulator of DNA gyrase, PmbA/TldD"/>
    <property type="match status" value="1"/>
</dbReference>
<dbReference type="InterPro" id="IPR036059">
    <property type="entry name" value="TldD/PmbA_sf"/>
</dbReference>
<dbReference type="RefSeq" id="WP_002684043.1">
    <property type="nucleotide sequence ID" value="NZ_CM001795.1"/>
</dbReference>
<dbReference type="GO" id="GO:0006508">
    <property type="term" value="P:proteolysis"/>
    <property type="evidence" value="ECO:0007669"/>
    <property type="project" value="InterPro"/>
</dbReference>
<dbReference type="PATRIC" id="fig|999432.5.peg.1135"/>
<accession>A0A0E2EHM4</accession>
<feature type="domain" description="Metalloprotease TldD/E C-terminal" evidence="1">
    <location>
        <begin position="219"/>
        <end position="442"/>
    </location>
</feature>
<evidence type="ECO:0000259" key="1">
    <source>
        <dbReference type="Pfam" id="PF19289"/>
    </source>
</evidence>
<organism evidence="2">
    <name type="scientific">Treponema denticola H-22</name>
    <dbReference type="NCBI Taxonomy" id="999432"/>
    <lineage>
        <taxon>Bacteria</taxon>
        <taxon>Pseudomonadati</taxon>
        <taxon>Spirochaetota</taxon>
        <taxon>Spirochaetia</taxon>
        <taxon>Spirochaetales</taxon>
        <taxon>Treponemataceae</taxon>
        <taxon>Treponema</taxon>
    </lineage>
</organism>
<comment type="caution">
    <text evidence="2">The sequence shown here is derived from an EMBL/GenBank/DDBJ whole genome shotgun (WGS) entry which is preliminary data.</text>
</comment>
<dbReference type="EMBL" id="AGDV01000010">
    <property type="protein sequence ID" value="EMB33709.1"/>
    <property type="molecule type" value="Genomic_DNA"/>
</dbReference>
<dbReference type="Pfam" id="PF19289">
    <property type="entry name" value="PmbA_TldD_3rd"/>
    <property type="match status" value="1"/>
</dbReference>
<sequence>MKMSFKEYFESIADFMLSELLEGEKISISFSGEKSYFMRFSKAKVRQNGMVDQGYFSCTFWKKNRTHDFRFGIQMSMEKDKRMAAEALQEARDSIMLLPEDKYQSIPEASQTSSAIYTGKLLPEDKIPETILSPVKGLDFAGLYSQGVICKGVITSAGASHWFQTETFVLDYSVWLENGRGIKSLYSGTEWSDAQYKLKIEQARKGLEVLHTPQKKLAPGKYKAFISADALLDVTDFFSWNGFSERSMQQGSSAYLALKEGREHFSDKFNLTQDFSLGLEPAFNSNGELAPEKLSIIEKGKLKNTLVSLRTETQYGVKSNGAPLSESMRSIVIGTGNLNEADAVKELGTGIYISNFNYLNWSDTSSARVTGMTRFACLWVEDGKIVAPIADMRWDESLYNMFGENLLAVTKESRIFANTGTYGSRSTGGASLPGILVKDFNCTL</sequence>
<dbReference type="PANTHER" id="PTHR43666">
    <property type="entry name" value="TLDD PROTEIN"/>
    <property type="match status" value="1"/>
</dbReference>
<name>A0A0E2EHM4_TREDN</name>
<reference evidence="2" key="1">
    <citation type="submission" date="2012-01" db="EMBL/GenBank/DDBJ databases">
        <title>The Genome Sequence of Treponema denticola H-22.</title>
        <authorList>
            <consortium name="The Broad Institute Genome Sequencing Platform"/>
            <person name="Earl A."/>
            <person name="Ward D."/>
            <person name="Feldgarden M."/>
            <person name="Gevers D."/>
            <person name="Blanton J.M."/>
            <person name="Fenno C.J."/>
            <person name="Baranova O.V."/>
            <person name="Mathney J."/>
            <person name="Dewhirst F.E."/>
            <person name="Izard J."/>
            <person name="Young S.K."/>
            <person name="Zeng Q."/>
            <person name="Gargeya S."/>
            <person name="Fitzgerald M."/>
            <person name="Haas B."/>
            <person name="Abouelleil A."/>
            <person name="Alvarado L."/>
            <person name="Arachchi H.M."/>
            <person name="Berlin A."/>
            <person name="Chapman S.B."/>
            <person name="Gearin G."/>
            <person name="Goldberg J."/>
            <person name="Griggs A."/>
            <person name="Gujja S."/>
            <person name="Hansen M."/>
            <person name="Heiman D."/>
            <person name="Howarth C."/>
            <person name="Larimer J."/>
            <person name="Lui A."/>
            <person name="MacDonald P.J.P."/>
            <person name="McCowen C."/>
            <person name="Montmayeur A."/>
            <person name="Murphy C."/>
            <person name="Neiman D."/>
            <person name="Pearson M."/>
            <person name="Priest M."/>
            <person name="Roberts A."/>
            <person name="Saif S."/>
            <person name="Shea T."/>
            <person name="Sisk P."/>
            <person name="Stolte C."/>
            <person name="Sykes S."/>
            <person name="Wortman J."/>
            <person name="Nusbaum C."/>
            <person name="Birren B."/>
        </authorList>
    </citation>
    <scope>NUCLEOTIDE SEQUENCE [LARGE SCALE GENOMIC DNA]</scope>
    <source>
        <strain evidence="2">H-22</strain>
    </source>
</reference>
<evidence type="ECO:0000313" key="2">
    <source>
        <dbReference type="EMBL" id="EMB33709.1"/>
    </source>
</evidence>
<dbReference type="InterPro" id="IPR045569">
    <property type="entry name" value="Metalloprtase-TldD/E_C"/>
</dbReference>
<dbReference type="PANTHER" id="PTHR43666:SF1">
    <property type="entry name" value="CONSERVED PROTEIN"/>
    <property type="match status" value="1"/>
</dbReference>
<dbReference type="Proteomes" id="UP000011705">
    <property type="component" value="Chromosome"/>
</dbReference>
<protein>
    <recommendedName>
        <fullName evidence="1">Metalloprotease TldD/E C-terminal domain-containing protein</fullName>
    </recommendedName>
</protein>
<dbReference type="AlphaFoldDB" id="A0A0E2EHM4"/>
<proteinExistence type="predicted"/>
<dbReference type="HOGENOM" id="CLU_050371_0_0_12"/>